<keyword evidence="3" id="KW-1185">Reference proteome</keyword>
<evidence type="ECO:0000256" key="1">
    <source>
        <dbReference type="SAM" id="MobiDB-lite"/>
    </source>
</evidence>
<feature type="region of interest" description="Disordered" evidence="1">
    <location>
        <begin position="155"/>
        <end position="291"/>
    </location>
</feature>
<reference evidence="2" key="1">
    <citation type="submission" date="2020-11" db="EMBL/GenBank/DDBJ databases">
        <authorList>
            <consortium name="DOE Joint Genome Institute"/>
            <person name="Ahrendt S."/>
            <person name="Riley R."/>
            <person name="Andreopoulos W."/>
            <person name="Labutti K."/>
            <person name="Pangilinan J."/>
            <person name="Ruiz-Duenas F.J."/>
            <person name="Barrasa J.M."/>
            <person name="Sanchez-Garcia M."/>
            <person name="Camarero S."/>
            <person name="Miyauchi S."/>
            <person name="Serrano A."/>
            <person name="Linde D."/>
            <person name="Babiker R."/>
            <person name="Drula E."/>
            <person name="Ayuso-Fernandez I."/>
            <person name="Pacheco R."/>
            <person name="Padilla G."/>
            <person name="Ferreira P."/>
            <person name="Barriuso J."/>
            <person name="Kellner H."/>
            <person name="Castanera R."/>
            <person name="Alfaro M."/>
            <person name="Ramirez L."/>
            <person name="Pisabarro A.G."/>
            <person name="Kuo A."/>
            <person name="Tritt A."/>
            <person name="Lipzen A."/>
            <person name="He G."/>
            <person name="Yan M."/>
            <person name="Ng V."/>
            <person name="Cullen D."/>
            <person name="Martin F."/>
            <person name="Rosso M.-N."/>
            <person name="Henrissat B."/>
            <person name="Hibbett D."/>
            <person name="Martinez A.T."/>
            <person name="Grigoriev I.V."/>
        </authorList>
    </citation>
    <scope>NUCLEOTIDE SEQUENCE</scope>
    <source>
        <strain evidence="2">MF-IS2</strain>
    </source>
</reference>
<comment type="caution">
    <text evidence="2">The sequence shown here is derived from an EMBL/GenBank/DDBJ whole genome shotgun (WGS) entry which is preliminary data.</text>
</comment>
<protein>
    <submittedName>
        <fullName evidence="2">Uncharacterized protein</fullName>
    </submittedName>
</protein>
<feature type="compositionally biased region" description="Low complexity" evidence="1">
    <location>
        <begin position="100"/>
        <end position="114"/>
    </location>
</feature>
<evidence type="ECO:0000313" key="3">
    <source>
        <dbReference type="Proteomes" id="UP000807342"/>
    </source>
</evidence>
<feature type="compositionally biased region" description="Acidic residues" evidence="1">
    <location>
        <begin position="254"/>
        <end position="264"/>
    </location>
</feature>
<feature type="compositionally biased region" description="Low complexity" evidence="1">
    <location>
        <begin position="10"/>
        <end position="24"/>
    </location>
</feature>
<feature type="compositionally biased region" description="Basic and acidic residues" evidence="1">
    <location>
        <begin position="216"/>
        <end position="227"/>
    </location>
</feature>
<gene>
    <name evidence="2" type="ORF">P691DRAFT_421560</name>
</gene>
<feature type="compositionally biased region" description="Polar residues" evidence="1">
    <location>
        <begin position="201"/>
        <end position="215"/>
    </location>
</feature>
<feature type="compositionally biased region" description="Low complexity" evidence="1">
    <location>
        <begin position="179"/>
        <end position="200"/>
    </location>
</feature>
<feature type="compositionally biased region" description="Low complexity" evidence="1">
    <location>
        <begin position="127"/>
        <end position="142"/>
    </location>
</feature>
<sequence>MSPTHVIIDTSAPTTPTTVTLPSRDPSPPPQVSPIQSTNSDSTLRPSTTSPRNALSRPPRLPRVRTPPSASSPHPTIVTPTLANPAGAEETGTASEHLPHSFSSPIPSLSQSYPQELDREHGVELLSPPSSGTSSPFTTFSPFVAPQALSPFTVVQPLDHNSSPEIHSRSPNPASRALSPSQSTTTSTTQSSYQSLPTSPVIATSNLSSPINVTHEQTRSPSPREELSYLSSPSPINFTSPDALSPRSPHSDLSDLDFESDVDVLSDQGSEGSDRSWAGVSSASGSSANRR</sequence>
<feature type="compositionally biased region" description="Polar residues" evidence="1">
    <location>
        <begin position="159"/>
        <end position="173"/>
    </location>
</feature>
<dbReference type="EMBL" id="MU151493">
    <property type="protein sequence ID" value="KAF9443297.1"/>
    <property type="molecule type" value="Genomic_DNA"/>
</dbReference>
<feature type="compositionally biased region" description="Polar residues" evidence="1">
    <location>
        <begin position="229"/>
        <end position="242"/>
    </location>
</feature>
<organism evidence="2 3">
    <name type="scientific">Macrolepiota fuliginosa MF-IS2</name>
    <dbReference type="NCBI Taxonomy" id="1400762"/>
    <lineage>
        <taxon>Eukaryota</taxon>
        <taxon>Fungi</taxon>
        <taxon>Dikarya</taxon>
        <taxon>Basidiomycota</taxon>
        <taxon>Agaricomycotina</taxon>
        <taxon>Agaricomycetes</taxon>
        <taxon>Agaricomycetidae</taxon>
        <taxon>Agaricales</taxon>
        <taxon>Agaricineae</taxon>
        <taxon>Agaricaceae</taxon>
        <taxon>Macrolepiota</taxon>
    </lineage>
</organism>
<feature type="compositionally biased region" description="Polar residues" evidence="1">
    <location>
        <begin position="38"/>
        <end position="53"/>
    </location>
</feature>
<name>A0A9P5X2S5_9AGAR</name>
<feature type="region of interest" description="Disordered" evidence="1">
    <location>
        <begin position="1"/>
        <end position="142"/>
    </location>
</feature>
<proteinExistence type="predicted"/>
<accession>A0A9P5X2S5</accession>
<feature type="compositionally biased region" description="Polar residues" evidence="1">
    <location>
        <begin position="69"/>
        <end position="82"/>
    </location>
</feature>
<dbReference type="AlphaFoldDB" id="A0A9P5X2S5"/>
<feature type="compositionally biased region" description="Low complexity" evidence="1">
    <location>
        <begin position="276"/>
        <end position="291"/>
    </location>
</feature>
<evidence type="ECO:0000313" key="2">
    <source>
        <dbReference type="EMBL" id="KAF9443297.1"/>
    </source>
</evidence>
<dbReference type="Proteomes" id="UP000807342">
    <property type="component" value="Unassembled WGS sequence"/>
</dbReference>